<gene>
    <name evidence="1" type="ORF">TRIP_B40456</name>
</gene>
<dbReference type="InterPro" id="IPR021927">
    <property type="entry name" value="DUF3540"/>
</dbReference>
<dbReference type="EMBL" id="UPXX01000031">
    <property type="protein sequence ID" value="VBB46662.1"/>
    <property type="molecule type" value="Genomic_DNA"/>
</dbReference>
<dbReference type="AlphaFoldDB" id="A0A653AF35"/>
<organism evidence="1">
    <name type="scientific">Uncultured Desulfatiglans sp</name>
    <dbReference type="NCBI Taxonomy" id="1748965"/>
    <lineage>
        <taxon>Bacteria</taxon>
        <taxon>Pseudomonadati</taxon>
        <taxon>Thermodesulfobacteriota</taxon>
        <taxon>Desulfobacteria</taxon>
        <taxon>Desulfatiglandales</taxon>
        <taxon>Desulfatiglandaceae</taxon>
        <taxon>Desulfatiglans</taxon>
        <taxon>environmental samples</taxon>
    </lineage>
</organism>
<evidence type="ECO:0000313" key="1">
    <source>
        <dbReference type="EMBL" id="VBB46662.1"/>
    </source>
</evidence>
<accession>A0A653AF35</accession>
<dbReference type="Pfam" id="PF12059">
    <property type="entry name" value="DUF3540"/>
    <property type="match status" value="1"/>
</dbReference>
<evidence type="ECO:0008006" key="2">
    <source>
        <dbReference type="Google" id="ProtNLM"/>
    </source>
</evidence>
<sequence length="216" mass="23770">MENLAARRGPVPVFQEYGKIQKLQADGCLVETASGLIRASQAVGCLIRPQPGDKVLVCSDSDGAAYILAVLERRPDEGLEIRFDRPAAIRVSRGRLSLVSQEGIDLGANQDIQLTASALEVHAARGKVIMERAAFLGSFLEVQAARVRLLAGILESVAERLTQKIKRSYRVIEESEHVKAGSLDYFARKWLSFKGRYTLLTAREDVKVDGERIHIG</sequence>
<name>A0A653AF35_UNCDX</name>
<protein>
    <recommendedName>
        <fullName evidence="2">DUF3540 domain-containing protein</fullName>
    </recommendedName>
</protein>
<reference evidence="1" key="1">
    <citation type="submission" date="2018-07" db="EMBL/GenBank/DDBJ databases">
        <authorList>
            <consortium name="Genoscope - CEA"/>
            <person name="William W."/>
        </authorList>
    </citation>
    <scope>NUCLEOTIDE SEQUENCE</scope>
    <source>
        <strain evidence="1">IK1</strain>
    </source>
</reference>
<proteinExistence type="predicted"/>